<organism evidence="2 3">
    <name type="scientific">Aspergillus tanneri</name>
    <dbReference type="NCBI Taxonomy" id="1220188"/>
    <lineage>
        <taxon>Eukaryota</taxon>
        <taxon>Fungi</taxon>
        <taxon>Dikarya</taxon>
        <taxon>Ascomycota</taxon>
        <taxon>Pezizomycotina</taxon>
        <taxon>Eurotiomycetes</taxon>
        <taxon>Eurotiomycetidae</taxon>
        <taxon>Eurotiales</taxon>
        <taxon>Aspergillaceae</taxon>
        <taxon>Aspergillus</taxon>
        <taxon>Aspergillus subgen. Circumdati</taxon>
    </lineage>
</organism>
<sequence length="489" mass="56348">MRNMSTSLPTECWMGILNFLEPNDIVSVLAVCRDFHSSFLSLVYNRISWEWETVPLARILQLLRTILKNPELALLIQHVTIVSPSRNTILYSWNDAKVKCDMKEETVGYTDVVELAQVLVKYAKFPDALKWNEALENGNPYAFVAILLSQLHNLRSLRLDYSFVWKSGFPGLMMKHALFSAPEGLLSRFTSLATVDYGSNVPIAEEFNPLFNSFDTTPGYPLCDPNQFMAWFHLPSIQSLSIWLRSFQEVITERSRPQANLNQLQTLVLARATIREDEVPDLLSQMSTLKTLHLGLAYRWHDEELLNNPYYIIEGLEYVSQTVENLSLGLEYYPYSQWEYYFDSQDYWSRELFQGFLKEFPRLRSAEVPISLLLGMDDEDPVNIEKISSLLPPTLEELCLQWDNVEVIGTWSGEVKLHDCVRYLLIDLRSHSPNLKRVAIRQSMGSPVGTKGWEKERAELQVECAQVGIELQLVFDYLSPGLWTQEAHI</sequence>
<feature type="domain" description="F-box" evidence="1">
    <location>
        <begin position="2"/>
        <end position="54"/>
    </location>
</feature>
<gene>
    <name evidence="2" type="ORF">ATNIH1004_011563</name>
</gene>
<comment type="caution">
    <text evidence="2">The sequence shown here is derived from an EMBL/GenBank/DDBJ whole genome shotgun (WGS) entry which is preliminary data.</text>
</comment>
<accession>A0A5M9M741</accession>
<dbReference type="SUPFAM" id="SSF52047">
    <property type="entry name" value="RNI-like"/>
    <property type="match status" value="1"/>
</dbReference>
<dbReference type="Gene3D" id="3.80.10.10">
    <property type="entry name" value="Ribonuclease Inhibitor"/>
    <property type="match status" value="1"/>
</dbReference>
<reference evidence="2 3" key="1">
    <citation type="submission" date="2019-08" db="EMBL/GenBank/DDBJ databases">
        <title>The genome sequence of a newly discovered highly antifungal drug resistant Aspergillus species, Aspergillus tanneri NIH 1004.</title>
        <authorList>
            <person name="Mounaud S."/>
            <person name="Singh I."/>
            <person name="Joardar V."/>
            <person name="Pakala S."/>
            <person name="Pakala S."/>
            <person name="Venepally P."/>
            <person name="Chung J.K."/>
            <person name="Losada L."/>
            <person name="Nierman W.C."/>
        </authorList>
    </citation>
    <scope>NUCLEOTIDE SEQUENCE [LARGE SCALE GENOMIC DNA]</scope>
    <source>
        <strain evidence="2 3">NIH1004</strain>
    </source>
</reference>
<evidence type="ECO:0000313" key="2">
    <source>
        <dbReference type="EMBL" id="KAA8642618.1"/>
    </source>
</evidence>
<dbReference type="EMBL" id="QUQM01000008">
    <property type="protein sequence ID" value="KAA8642618.1"/>
    <property type="molecule type" value="Genomic_DNA"/>
</dbReference>
<dbReference type="InterPro" id="IPR001810">
    <property type="entry name" value="F-box_dom"/>
</dbReference>
<dbReference type="Proteomes" id="UP000324241">
    <property type="component" value="Unassembled WGS sequence"/>
</dbReference>
<dbReference type="InterPro" id="IPR036047">
    <property type="entry name" value="F-box-like_dom_sf"/>
</dbReference>
<dbReference type="OrthoDB" id="4191831at2759"/>
<dbReference type="CDD" id="cd09917">
    <property type="entry name" value="F-box_SF"/>
    <property type="match status" value="1"/>
</dbReference>
<dbReference type="AlphaFoldDB" id="A0A5M9M741"/>
<dbReference type="Pfam" id="PF12937">
    <property type="entry name" value="F-box-like"/>
    <property type="match status" value="1"/>
</dbReference>
<dbReference type="GeneID" id="54334264"/>
<proteinExistence type="predicted"/>
<dbReference type="PROSITE" id="PS50181">
    <property type="entry name" value="FBOX"/>
    <property type="match status" value="1"/>
</dbReference>
<evidence type="ECO:0000313" key="3">
    <source>
        <dbReference type="Proteomes" id="UP000324241"/>
    </source>
</evidence>
<name>A0A5M9M741_9EURO</name>
<dbReference type="SMART" id="SM00256">
    <property type="entry name" value="FBOX"/>
    <property type="match status" value="1"/>
</dbReference>
<dbReference type="VEuPathDB" id="FungiDB:EYZ11_009030"/>
<dbReference type="SUPFAM" id="SSF81383">
    <property type="entry name" value="F-box domain"/>
    <property type="match status" value="1"/>
</dbReference>
<evidence type="ECO:0000259" key="1">
    <source>
        <dbReference type="PROSITE" id="PS50181"/>
    </source>
</evidence>
<dbReference type="RefSeq" id="XP_033421980.1">
    <property type="nucleotide sequence ID" value="XM_033576125.1"/>
</dbReference>
<dbReference type="InterPro" id="IPR032675">
    <property type="entry name" value="LRR_dom_sf"/>
</dbReference>
<protein>
    <recommendedName>
        <fullName evidence="1">F-box domain-containing protein</fullName>
    </recommendedName>
</protein>